<gene>
    <name evidence="7" type="ORF">ERS852411_03535</name>
</gene>
<reference evidence="7 8" key="1">
    <citation type="submission" date="2015-09" db="EMBL/GenBank/DDBJ databases">
        <authorList>
            <consortium name="Pathogen Informatics"/>
        </authorList>
    </citation>
    <scope>NUCLEOTIDE SEQUENCE [LARGE SCALE GENOMIC DNA]</scope>
    <source>
        <strain evidence="7 8">2789STDY5608854</strain>
    </source>
</reference>
<evidence type="ECO:0000256" key="6">
    <source>
        <dbReference type="SAM" id="Phobius"/>
    </source>
</evidence>
<dbReference type="PANTHER" id="PTHR43298:SF2">
    <property type="entry name" value="FMN_FAD EXPORTER YEEO-RELATED"/>
    <property type="match status" value="1"/>
</dbReference>
<evidence type="ECO:0000256" key="4">
    <source>
        <dbReference type="ARBA" id="ARBA00022448"/>
    </source>
</evidence>
<dbReference type="GO" id="GO:0042910">
    <property type="term" value="F:xenobiotic transmembrane transporter activity"/>
    <property type="evidence" value="ECO:0007669"/>
    <property type="project" value="InterPro"/>
</dbReference>
<evidence type="ECO:0000256" key="3">
    <source>
        <dbReference type="ARBA" id="ARBA00020268"/>
    </source>
</evidence>
<keyword evidence="6" id="KW-1133">Transmembrane helix</keyword>
<dbReference type="EMBL" id="CYZT01000478">
    <property type="protein sequence ID" value="CUP74652.1"/>
    <property type="molecule type" value="Genomic_DNA"/>
</dbReference>
<dbReference type="Proteomes" id="UP000095746">
    <property type="component" value="Unassembled WGS sequence"/>
</dbReference>
<feature type="transmembrane region" description="Helical" evidence="6">
    <location>
        <begin position="170"/>
        <end position="189"/>
    </location>
</feature>
<dbReference type="InterPro" id="IPR050222">
    <property type="entry name" value="MATE_MdtK"/>
</dbReference>
<feature type="transmembrane region" description="Helical" evidence="6">
    <location>
        <begin position="142"/>
        <end position="163"/>
    </location>
</feature>
<dbReference type="GO" id="GO:0015297">
    <property type="term" value="F:antiporter activity"/>
    <property type="evidence" value="ECO:0007669"/>
    <property type="project" value="InterPro"/>
</dbReference>
<dbReference type="PANTHER" id="PTHR43298">
    <property type="entry name" value="MULTIDRUG RESISTANCE PROTEIN NORM-RELATED"/>
    <property type="match status" value="1"/>
</dbReference>
<sequence length="235" mass="25313">MPLLRLERRHCKVSRGELGRIMNYSLLTCVQQSVMNFGILMVQGLVNSFGVNVMAAFAAAVKIDAFAYLPVQDFGNAFSTFVAQNTGAQKAERIRKGIRSALWVSVGFCLVSSLLVCLFAAPLMGLFVEPGETEIIAVGVEYLRIEGMCYCGIGILFLLYGLFRGLGRPGVSVVLTVVSLGTRVALAYLLAPIPAVGLKGIWWAVPIGWVLADLAGLVLYRRKPLPAETACAPEG</sequence>
<comment type="function">
    <text evidence="1">Multidrug efflux pump.</text>
</comment>
<dbReference type="Pfam" id="PF01554">
    <property type="entry name" value="MatE"/>
    <property type="match status" value="1"/>
</dbReference>
<feature type="transmembrane region" description="Helical" evidence="6">
    <location>
        <begin position="49"/>
        <end position="69"/>
    </location>
</feature>
<evidence type="ECO:0000256" key="1">
    <source>
        <dbReference type="ARBA" id="ARBA00003408"/>
    </source>
</evidence>
<comment type="similarity">
    <text evidence="2">Belongs to the multi antimicrobial extrusion (MATE) (TC 2.A.66.1) family.</text>
</comment>
<dbReference type="AlphaFoldDB" id="A0A174QN49"/>
<organism evidence="7 8">
    <name type="scientific">Flavonifractor plautii</name>
    <name type="common">Fusobacterium plautii</name>
    <dbReference type="NCBI Taxonomy" id="292800"/>
    <lineage>
        <taxon>Bacteria</taxon>
        <taxon>Bacillati</taxon>
        <taxon>Bacillota</taxon>
        <taxon>Clostridia</taxon>
        <taxon>Eubacteriales</taxon>
        <taxon>Oscillospiraceae</taxon>
        <taxon>Flavonifractor</taxon>
    </lineage>
</organism>
<protein>
    <recommendedName>
        <fullName evidence="3">Probable multidrug resistance protein NorM</fullName>
    </recommendedName>
    <alternativeName>
        <fullName evidence="5">Multidrug-efflux transporter</fullName>
    </alternativeName>
</protein>
<proteinExistence type="inferred from homology"/>
<evidence type="ECO:0000313" key="8">
    <source>
        <dbReference type="Proteomes" id="UP000095746"/>
    </source>
</evidence>
<evidence type="ECO:0000313" key="7">
    <source>
        <dbReference type="EMBL" id="CUP74652.1"/>
    </source>
</evidence>
<keyword evidence="6" id="KW-0812">Transmembrane</keyword>
<accession>A0A174QN49</accession>
<feature type="transmembrane region" description="Helical" evidence="6">
    <location>
        <begin position="201"/>
        <end position="220"/>
    </location>
</feature>
<keyword evidence="6" id="KW-0472">Membrane</keyword>
<feature type="transmembrane region" description="Helical" evidence="6">
    <location>
        <begin position="100"/>
        <end position="122"/>
    </location>
</feature>
<dbReference type="InterPro" id="IPR002528">
    <property type="entry name" value="MATE_fam"/>
</dbReference>
<dbReference type="GO" id="GO:0005886">
    <property type="term" value="C:plasma membrane"/>
    <property type="evidence" value="ECO:0007669"/>
    <property type="project" value="TreeGrafter"/>
</dbReference>
<evidence type="ECO:0000256" key="5">
    <source>
        <dbReference type="ARBA" id="ARBA00031636"/>
    </source>
</evidence>
<name>A0A174QN49_FLAPL</name>
<keyword evidence="4" id="KW-0813">Transport</keyword>
<evidence type="ECO:0000256" key="2">
    <source>
        <dbReference type="ARBA" id="ARBA00010199"/>
    </source>
</evidence>